<feature type="transmembrane region" description="Helical" evidence="3">
    <location>
        <begin position="30"/>
        <end position="50"/>
    </location>
</feature>
<feature type="transmembrane region" description="Helical" evidence="3">
    <location>
        <begin position="189"/>
        <end position="212"/>
    </location>
</feature>
<reference evidence="4 5" key="1">
    <citation type="submission" date="2018-08" db="EMBL/GenBank/DDBJ databases">
        <title>The multiple taxonomic identification of Sphingomonas gilva.</title>
        <authorList>
            <person name="Zhu D."/>
            <person name="Zheng S."/>
        </authorList>
    </citation>
    <scope>NUCLEOTIDE SEQUENCE [LARGE SCALE GENOMIC DNA]</scope>
    <source>
        <strain evidence="4 5">ZDH117</strain>
    </source>
</reference>
<evidence type="ECO:0000313" key="5">
    <source>
        <dbReference type="Proteomes" id="UP000266693"/>
    </source>
</evidence>
<dbReference type="PANTHER" id="PTHR30531">
    <property type="entry name" value="FLAGELLAR BIOSYNTHETIC PROTEIN FLHB"/>
    <property type="match status" value="1"/>
</dbReference>
<accession>A0A396RQP8</accession>
<keyword evidence="3" id="KW-1133">Transmembrane helix</keyword>
<gene>
    <name evidence="4" type="ORF">D1610_02075</name>
</gene>
<protein>
    <submittedName>
        <fullName evidence="4">EscU/YscU/HrcU family type III secretion system export apparatus switch protein</fullName>
    </submittedName>
</protein>
<dbReference type="EMBL" id="QWLV01000001">
    <property type="protein sequence ID" value="RHW18947.1"/>
    <property type="molecule type" value="Genomic_DNA"/>
</dbReference>
<feature type="compositionally biased region" description="Basic and acidic residues" evidence="2">
    <location>
        <begin position="227"/>
        <end position="239"/>
    </location>
</feature>
<dbReference type="PRINTS" id="PR00950">
    <property type="entry name" value="TYPE3IMSPROT"/>
</dbReference>
<keyword evidence="3" id="KW-0812">Transmembrane</keyword>
<evidence type="ECO:0000313" key="4">
    <source>
        <dbReference type="EMBL" id="RHW18947.1"/>
    </source>
</evidence>
<dbReference type="AlphaFoldDB" id="A0A396RQP8"/>
<dbReference type="RefSeq" id="WP_118862455.1">
    <property type="nucleotide sequence ID" value="NZ_QWLV01000001.1"/>
</dbReference>
<feature type="region of interest" description="Disordered" evidence="2">
    <location>
        <begin position="227"/>
        <end position="253"/>
    </location>
</feature>
<comment type="similarity">
    <text evidence="1">Belongs to the type III secretion exporter family.</text>
</comment>
<comment type="caution">
    <text evidence="4">The sequence shown here is derived from an EMBL/GenBank/DDBJ whole genome shotgun (WGS) entry which is preliminary data.</text>
</comment>
<dbReference type="SUPFAM" id="SSF160544">
    <property type="entry name" value="EscU C-terminal domain-like"/>
    <property type="match status" value="1"/>
</dbReference>
<feature type="transmembrane region" description="Helical" evidence="3">
    <location>
        <begin position="84"/>
        <end position="107"/>
    </location>
</feature>
<dbReference type="PANTHER" id="PTHR30531:SF14">
    <property type="entry name" value="SURFACE PRESENTATION OF ANTIGENS PROTEIN SPAS"/>
    <property type="match status" value="1"/>
</dbReference>
<dbReference type="Proteomes" id="UP000266693">
    <property type="component" value="Unassembled WGS sequence"/>
</dbReference>
<dbReference type="Gene3D" id="3.40.1690.10">
    <property type="entry name" value="secretion proteins EscU"/>
    <property type="match status" value="1"/>
</dbReference>
<keyword evidence="5" id="KW-1185">Reference proteome</keyword>
<dbReference type="InterPro" id="IPR029025">
    <property type="entry name" value="T3SS_substrate_exporter_C"/>
</dbReference>
<dbReference type="GO" id="GO:0005886">
    <property type="term" value="C:plasma membrane"/>
    <property type="evidence" value="ECO:0007669"/>
    <property type="project" value="TreeGrafter"/>
</dbReference>
<evidence type="ECO:0000256" key="3">
    <source>
        <dbReference type="SAM" id="Phobius"/>
    </source>
</evidence>
<sequence length="356" mass="39641">MAAGQEQDRSEEATPFKLQRAREKGQVARSIELGVFGALVSLIVFILIAGEGFAGKMAQLMRVSLSAGIDQANDPERAAGMLGALYWSALQPVILLGVTIMLVVLLLEIVQLRGFLFSTHPLKPDFTRLNPAQGLKRLFSARMFKETLKNLLKAAIYGTATYLTIRHAVASQALIASDGERLAEIFRATGLRLLFVFAGIAFGFVLLDQIMVRREFGKQMRMSRREVTREAKEREGEPRIKRKRKQLHAEFSKQGSGELRGADMLVVNPDHYAVALRYDNQRMTAPTVAIKGRNARALALKDQAFRLAIPIMQSPALARALYRQCDVGAEIGGTHYEKVADLYLQLHRARQHPSQD</sequence>
<keyword evidence="3" id="KW-0472">Membrane</keyword>
<name>A0A396RQP8_9SPHN</name>
<dbReference type="InterPro" id="IPR006135">
    <property type="entry name" value="T3SS_substrate_exporter"/>
</dbReference>
<dbReference type="Pfam" id="PF01312">
    <property type="entry name" value="Bac_export_2"/>
    <property type="match status" value="1"/>
</dbReference>
<dbReference type="GO" id="GO:0009306">
    <property type="term" value="P:protein secretion"/>
    <property type="evidence" value="ECO:0007669"/>
    <property type="project" value="InterPro"/>
</dbReference>
<dbReference type="OrthoDB" id="9807950at2"/>
<proteinExistence type="inferred from homology"/>
<evidence type="ECO:0000256" key="2">
    <source>
        <dbReference type="SAM" id="MobiDB-lite"/>
    </source>
</evidence>
<organism evidence="4 5">
    <name type="scientific">Sphingomonas gilva</name>
    <dbReference type="NCBI Taxonomy" id="2305907"/>
    <lineage>
        <taxon>Bacteria</taxon>
        <taxon>Pseudomonadati</taxon>
        <taxon>Pseudomonadota</taxon>
        <taxon>Alphaproteobacteria</taxon>
        <taxon>Sphingomonadales</taxon>
        <taxon>Sphingomonadaceae</taxon>
        <taxon>Sphingomonas</taxon>
    </lineage>
</organism>
<evidence type="ECO:0000256" key="1">
    <source>
        <dbReference type="ARBA" id="ARBA00010690"/>
    </source>
</evidence>